<evidence type="ECO:0000256" key="5">
    <source>
        <dbReference type="SAM" id="Phobius"/>
    </source>
</evidence>
<organism evidence="7">
    <name type="scientific">hydrothermal vent metagenome</name>
    <dbReference type="NCBI Taxonomy" id="652676"/>
    <lineage>
        <taxon>unclassified sequences</taxon>
        <taxon>metagenomes</taxon>
        <taxon>ecological metagenomes</taxon>
    </lineage>
</organism>
<feature type="transmembrane region" description="Helical" evidence="5">
    <location>
        <begin position="200"/>
        <end position="217"/>
    </location>
</feature>
<evidence type="ECO:0000256" key="1">
    <source>
        <dbReference type="ARBA" id="ARBA00004141"/>
    </source>
</evidence>
<keyword evidence="2 5" id="KW-0812">Transmembrane</keyword>
<dbReference type="PANTHER" id="PTHR37422:SF17">
    <property type="entry name" value="O-ANTIGEN LIGASE"/>
    <property type="match status" value="1"/>
</dbReference>
<sequence>MFQTDAQTMRQPAAVTSLLRWAELLLFFICSLILTGAPVDFLVKTAGIAPTQGLGMFWIPLLVMAGVGLVFHPFKILSAAWVALPVVLLAGVIAASAWWSVDRAQSVQQALFFFASIASAFYVAKRFSLREILNLMALLFAGLALVSIVLALFMPRIGMMQDIHVGAWSGVWIDKNSLGQFYVLGFSIALGRLAENPHSWLTSLPLALLSIGLVLLSTSKTSLVGLILVLALGLGVFFLRRGPVFAMIFGWIATMLAVGAMAILIFAPGLVFDLLQRDATLTSRTKIWAATERLIEQRPVKGYGFGAVWGQTSASAPVVMVHQNLGFKPVNAHSSWMDARLEIGVPGAAALALMMMFGLGMALWSIPWSRSAYWTVPGLAVLLQTSFVESVLIDSHGTGSFLFILFTVLAASSGRNKRVAPRRQTTAPVQAQNWQMPHHIAVPVPASLLSQRLYNISHPARPY</sequence>
<dbReference type="PANTHER" id="PTHR37422">
    <property type="entry name" value="TEICHURONIC ACID BIOSYNTHESIS PROTEIN TUAE"/>
    <property type="match status" value="1"/>
</dbReference>
<keyword evidence="4 5" id="KW-0472">Membrane</keyword>
<dbReference type="AlphaFoldDB" id="A0A3B0RFY9"/>
<evidence type="ECO:0000256" key="4">
    <source>
        <dbReference type="ARBA" id="ARBA00023136"/>
    </source>
</evidence>
<feature type="transmembrane region" description="Helical" evidence="5">
    <location>
        <begin position="246"/>
        <end position="267"/>
    </location>
</feature>
<feature type="transmembrane region" description="Helical" evidence="5">
    <location>
        <begin position="107"/>
        <end position="124"/>
    </location>
</feature>
<feature type="domain" description="O-antigen ligase-related" evidence="6">
    <location>
        <begin position="206"/>
        <end position="351"/>
    </location>
</feature>
<feature type="transmembrane region" description="Helical" evidence="5">
    <location>
        <begin position="223"/>
        <end position="239"/>
    </location>
</feature>
<reference evidence="7" key="1">
    <citation type="submission" date="2018-06" db="EMBL/GenBank/DDBJ databases">
        <authorList>
            <person name="Zhirakovskaya E."/>
        </authorList>
    </citation>
    <scope>NUCLEOTIDE SEQUENCE</scope>
</reference>
<comment type="subcellular location">
    <subcellularLocation>
        <location evidence="1">Membrane</location>
        <topology evidence="1">Multi-pass membrane protein</topology>
    </subcellularLocation>
</comment>
<evidence type="ECO:0000256" key="3">
    <source>
        <dbReference type="ARBA" id="ARBA00022989"/>
    </source>
</evidence>
<evidence type="ECO:0000259" key="6">
    <source>
        <dbReference type="Pfam" id="PF04932"/>
    </source>
</evidence>
<dbReference type="Pfam" id="PF04932">
    <property type="entry name" value="Wzy_C"/>
    <property type="match status" value="1"/>
</dbReference>
<evidence type="ECO:0000256" key="2">
    <source>
        <dbReference type="ARBA" id="ARBA00022692"/>
    </source>
</evidence>
<feature type="transmembrane region" description="Helical" evidence="5">
    <location>
        <begin position="136"/>
        <end position="157"/>
    </location>
</feature>
<feature type="transmembrane region" description="Helical" evidence="5">
    <location>
        <begin position="343"/>
        <end position="364"/>
    </location>
</feature>
<protein>
    <recommendedName>
        <fullName evidence="6">O-antigen ligase-related domain-containing protein</fullName>
    </recommendedName>
</protein>
<name>A0A3B0RFY9_9ZZZZ</name>
<dbReference type="InterPro" id="IPR051533">
    <property type="entry name" value="WaaL-like"/>
</dbReference>
<feature type="transmembrane region" description="Helical" evidence="5">
    <location>
        <begin position="55"/>
        <end position="74"/>
    </location>
</feature>
<evidence type="ECO:0000313" key="7">
    <source>
        <dbReference type="EMBL" id="VAV87766.1"/>
    </source>
</evidence>
<feature type="transmembrane region" description="Helical" evidence="5">
    <location>
        <begin position="81"/>
        <end position="101"/>
    </location>
</feature>
<keyword evidence="3 5" id="KW-1133">Transmembrane helix</keyword>
<dbReference type="EMBL" id="UOEE01000048">
    <property type="protein sequence ID" value="VAV87766.1"/>
    <property type="molecule type" value="Genomic_DNA"/>
</dbReference>
<proteinExistence type="predicted"/>
<dbReference type="InterPro" id="IPR007016">
    <property type="entry name" value="O-antigen_ligase-rel_domated"/>
</dbReference>
<feature type="transmembrane region" description="Helical" evidence="5">
    <location>
        <begin position="398"/>
        <end position="414"/>
    </location>
</feature>
<accession>A0A3B0RFY9</accession>
<feature type="transmembrane region" description="Helical" evidence="5">
    <location>
        <begin position="21"/>
        <end position="43"/>
    </location>
</feature>
<dbReference type="GO" id="GO:0016020">
    <property type="term" value="C:membrane"/>
    <property type="evidence" value="ECO:0007669"/>
    <property type="project" value="UniProtKB-SubCell"/>
</dbReference>
<gene>
    <name evidence="7" type="ORF">MNBD_ALPHA06-1514</name>
</gene>